<dbReference type="InterPro" id="IPR019832">
    <property type="entry name" value="Mn/Fe_SOD_C"/>
</dbReference>
<comment type="similarity">
    <text evidence="1">Belongs to the iron/manganese superoxide dismutase family.</text>
</comment>
<dbReference type="SUPFAM" id="SSF46609">
    <property type="entry name" value="Fe,Mn superoxide dismutase (SOD), N-terminal domain"/>
    <property type="match status" value="1"/>
</dbReference>
<dbReference type="EMBL" id="UINC01139704">
    <property type="protein sequence ID" value="SVD26420.1"/>
    <property type="molecule type" value="Genomic_DNA"/>
</dbReference>
<dbReference type="PRINTS" id="PR01703">
    <property type="entry name" value="MNSODISMTASE"/>
</dbReference>
<dbReference type="Gene3D" id="1.10.287.990">
    <property type="entry name" value="Fe,Mn superoxide dismutase (SOD) domain"/>
    <property type="match status" value="1"/>
</dbReference>
<dbReference type="SUPFAM" id="SSF54719">
    <property type="entry name" value="Fe,Mn superoxide dismutase (SOD), C-terminal domain"/>
    <property type="match status" value="1"/>
</dbReference>
<dbReference type="EC" id="1.15.1.1" evidence="2"/>
<dbReference type="GO" id="GO:0005737">
    <property type="term" value="C:cytoplasm"/>
    <property type="evidence" value="ECO:0007669"/>
    <property type="project" value="TreeGrafter"/>
</dbReference>
<dbReference type="Gene3D" id="3.55.40.20">
    <property type="entry name" value="Iron/manganese superoxide dismutase, C-terminal domain"/>
    <property type="match status" value="1"/>
</dbReference>
<keyword evidence="4" id="KW-0560">Oxidoreductase</keyword>
<evidence type="ECO:0000259" key="5">
    <source>
        <dbReference type="Pfam" id="PF00081"/>
    </source>
</evidence>
<feature type="domain" description="Manganese/iron superoxide dismutase C-terminal" evidence="6">
    <location>
        <begin position="106"/>
        <end position="211"/>
    </location>
</feature>
<sequence>ILPETGEKMSFKVPDLSYDYNALEPYIDEETMRFHHDKHHAAYVNMLNGAVESAGNLGKKTVRELITNLDAVPEAQRGAVRNHGGGHFNHAMFWEIMGPVSGEMSSELNTALLEAFESLDNFKAEFHKAGMTRFGSGWAWLCSSKGKLSVCSTANQDNPLMGEKYGGCDGKTPILGCDVWEHAYYLNYQNLRGDYITAFFNIINWAEVSRRYSETL</sequence>
<name>A0A382TWI2_9ZZZZ</name>
<feature type="domain" description="Manganese/iron superoxide dismutase N-terminal" evidence="5">
    <location>
        <begin position="11"/>
        <end position="97"/>
    </location>
</feature>
<keyword evidence="3" id="KW-0479">Metal-binding</keyword>
<dbReference type="GO" id="GO:0004784">
    <property type="term" value="F:superoxide dismutase activity"/>
    <property type="evidence" value="ECO:0007669"/>
    <property type="project" value="UniProtKB-EC"/>
</dbReference>
<dbReference type="PANTHER" id="PTHR43595:SF2">
    <property type="entry name" value="SMALL RIBOSOMAL SUBUNIT PROTEIN MS42"/>
    <property type="match status" value="1"/>
</dbReference>
<dbReference type="Pfam" id="PF00081">
    <property type="entry name" value="Sod_Fe_N"/>
    <property type="match status" value="1"/>
</dbReference>
<protein>
    <recommendedName>
        <fullName evidence="2">superoxide dismutase</fullName>
        <ecNumber evidence="2">1.15.1.1</ecNumber>
    </recommendedName>
</protein>
<feature type="non-terminal residue" evidence="7">
    <location>
        <position position="1"/>
    </location>
</feature>
<gene>
    <name evidence="7" type="ORF">METZ01_LOCUS379274</name>
</gene>
<dbReference type="FunFam" id="1.10.287.990:FF:000001">
    <property type="entry name" value="Superoxide dismutase"/>
    <property type="match status" value="1"/>
</dbReference>
<evidence type="ECO:0000256" key="2">
    <source>
        <dbReference type="ARBA" id="ARBA00012682"/>
    </source>
</evidence>
<accession>A0A382TWI2</accession>
<proteinExistence type="inferred from homology"/>
<dbReference type="InterPro" id="IPR036324">
    <property type="entry name" value="Mn/Fe_SOD_N_sf"/>
</dbReference>
<evidence type="ECO:0000256" key="1">
    <source>
        <dbReference type="ARBA" id="ARBA00008714"/>
    </source>
</evidence>
<evidence type="ECO:0000256" key="3">
    <source>
        <dbReference type="ARBA" id="ARBA00022723"/>
    </source>
</evidence>
<dbReference type="PANTHER" id="PTHR43595">
    <property type="entry name" value="37S RIBOSOMAL PROTEIN S26, MITOCHONDRIAL"/>
    <property type="match status" value="1"/>
</dbReference>
<evidence type="ECO:0000313" key="7">
    <source>
        <dbReference type="EMBL" id="SVD26420.1"/>
    </source>
</evidence>
<dbReference type="InterPro" id="IPR019831">
    <property type="entry name" value="Mn/Fe_SOD_N"/>
</dbReference>
<dbReference type="PIRSF" id="PIRSF000349">
    <property type="entry name" value="SODismutase"/>
    <property type="match status" value="1"/>
</dbReference>
<dbReference type="Pfam" id="PF02777">
    <property type="entry name" value="Sod_Fe_C"/>
    <property type="match status" value="1"/>
</dbReference>
<dbReference type="AlphaFoldDB" id="A0A382TWI2"/>
<reference evidence="7" key="1">
    <citation type="submission" date="2018-05" db="EMBL/GenBank/DDBJ databases">
        <authorList>
            <person name="Lanie J.A."/>
            <person name="Ng W.-L."/>
            <person name="Kazmierczak K.M."/>
            <person name="Andrzejewski T.M."/>
            <person name="Davidsen T.M."/>
            <person name="Wayne K.J."/>
            <person name="Tettelin H."/>
            <person name="Glass J.I."/>
            <person name="Rusch D."/>
            <person name="Podicherti R."/>
            <person name="Tsui H.-C.T."/>
            <person name="Winkler M.E."/>
        </authorList>
    </citation>
    <scope>NUCLEOTIDE SEQUENCE</scope>
</reference>
<dbReference type="GO" id="GO:0046872">
    <property type="term" value="F:metal ion binding"/>
    <property type="evidence" value="ECO:0007669"/>
    <property type="project" value="UniProtKB-KW"/>
</dbReference>
<evidence type="ECO:0000259" key="6">
    <source>
        <dbReference type="Pfam" id="PF02777"/>
    </source>
</evidence>
<dbReference type="InterPro" id="IPR001189">
    <property type="entry name" value="Mn/Fe_SOD"/>
</dbReference>
<dbReference type="InterPro" id="IPR036314">
    <property type="entry name" value="SOD_C_sf"/>
</dbReference>
<dbReference type="PROSITE" id="PS00088">
    <property type="entry name" value="SOD_MN"/>
    <property type="match status" value="1"/>
</dbReference>
<organism evidence="7">
    <name type="scientific">marine metagenome</name>
    <dbReference type="NCBI Taxonomy" id="408172"/>
    <lineage>
        <taxon>unclassified sequences</taxon>
        <taxon>metagenomes</taxon>
        <taxon>ecological metagenomes</taxon>
    </lineage>
</organism>
<dbReference type="InterPro" id="IPR019833">
    <property type="entry name" value="Mn/Fe_SOD_BS"/>
</dbReference>
<evidence type="ECO:0000256" key="4">
    <source>
        <dbReference type="ARBA" id="ARBA00023002"/>
    </source>
</evidence>